<organism evidence="9 10">
    <name type="scientific">Aegilops tauschii subsp. strangulata</name>
    <name type="common">Goatgrass</name>
    <dbReference type="NCBI Taxonomy" id="200361"/>
    <lineage>
        <taxon>Eukaryota</taxon>
        <taxon>Viridiplantae</taxon>
        <taxon>Streptophyta</taxon>
        <taxon>Embryophyta</taxon>
        <taxon>Tracheophyta</taxon>
        <taxon>Spermatophyta</taxon>
        <taxon>Magnoliopsida</taxon>
        <taxon>Liliopsida</taxon>
        <taxon>Poales</taxon>
        <taxon>Poaceae</taxon>
        <taxon>BOP clade</taxon>
        <taxon>Pooideae</taxon>
        <taxon>Triticodae</taxon>
        <taxon>Triticeae</taxon>
        <taxon>Triticinae</taxon>
        <taxon>Aegilops</taxon>
    </lineage>
</organism>
<keyword evidence="6" id="KW-0539">Nucleus</keyword>
<dbReference type="SMART" id="SM00575">
    <property type="entry name" value="ZnF_PMZ"/>
    <property type="match status" value="1"/>
</dbReference>
<reference evidence="9" key="3">
    <citation type="journal article" date="2017" name="Nature">
        <title>Genome sequence of the progenitor of the wheat D genome Aegilops tauschii.</title>
        <authorList>
            <person name="Luo M.C."/>
            <person name="Gu Y.Q."/>
            <person name="Puiu D."/>
            <person name="Wang H."/>
            <person name="Twardziok S.O."/>
            <person name="Deal K.R."/>
            <person name="Huo N."/>
            <person name="Zhu T."/>
            <person name="Wang L."/>
            <person name="Wang Y."/>
            <person name="McGuire P.E."/>
            <person name="Liu S."/>
            <person name="Long H."/>
            <person name="Ramasamy R.K."/>
            <person name="Rodriguez J.C."/>
            <person name="Van S.L."/>
            <person name="Yuan L."/>
            <person name="Wang Z."/>
            <person name="Xia Z."/>
            <person name="Xiao L."/>
            <person name="Anderson O.D."/>
            <person name="Ouyang S."/>
            <person name="Liang Y."/>
            <person name="Zimin A.V."/>
            <person name="Pertea G."/>
            <person name="Qi P."/>
            <person name="Bennetzen J.L."/>
            <person name="Dai X."/>
            <person name="Dawson M.W."/>
            <person name="Muller H.G."/>
            <person name="Kugler K."/>
            <person name="Rivarola-Duarte L."/>
            <person name="Spannagl M."/>
            <person name="Mayer K.F.X."/>
            <person name="Lu F.H."/>
            <person name="Bevan M.W."/>
            <person name="Leroy P."/>
            <person name="Li P."/>
            <person name="You F.M."/>
            <person name="Sun Q."/>
            <person name="Liu Z."/>
            <person name="Lyons E."/>
            <person name="Wicker T."/>
            <person name="Salzberg S.L."/>
            <person name="Devos K.M."/>
            <person name="Dvorak J."/>
        </authorList>
    </citation>
    <scope>NUCLEOTIDE SEQUENCE [LARGE SCALE GENOMIC DNA]</scope>
    <source>
        <strain evidence="9">cv. AL8/78</strain>
    </source>
</reference>
<evidence type="ECO:0000259" key="8">
    <source>
        <dbReference type="PROSITE" id="PS50966"/>
    </source>
</evidence>
<dbReference type="GO" id="GO:0005634">
    <property type="term" value="C:nucleus"/>
    <property type="evidence" value="ECO:0007669"/>
    <property type="project" value="UniProtKB-SubCell"/>
</dbReference>
<dbReference type="InterPro" id="IPR007527">
    <property type="entry name" value="Znf_SWIM"/>
</dbReference>
<comment type="similarity">
    <text evidence="1 6">Belongs to the FHY3/FAR1 family.</text>
</comment>
<comment type="function">
    <text evidence="6">Putative transcription activator involved in regulating light control of development.</text>
</comment>
<dbReference type="GeneID" id="109755696"/>
<dbReference type="PANTHER" id="PTHR31669">
    <property type="entry name" value="PROTEIN FAR1-RELATED SEQUENCE 10-RELATED"/>
    <property type="match status" value="1"/>
</dbReference>
<sequence>MEEEKEKAPPHPHAHGAADAAPPPRARLEDEHGSASVYRVRALEKAIAGFAQRETEAVVNPTVGSSFVSIDEAYEFYNIYSWESGFGVRYGSSSMDSHGTKCIQQFVCACEGKPSKDSDSFRRCECKASILLLRSRDDGWRVCEHQVGHNHPLSKMCAQRSSWQSHSSIDKNTRGLIRQLRENNVPHIDDNDAKNPLSDDIQKTEETFARIKAKDPTFGYTGLQLDSNWRVRPLLWTSGQSLQYQYFSDVIIFDTTYRSDKYGTPFGLFVGVDNNFETILLGGVLMINEKTEGYKWVLSQFFQLMGREHPTTILTDRCEAIEEAVLEVLPSTTHRWFKWNVLRRAKDYLGFHYTKTSSFRVGLHKILNDTLTADEFERAWEMLLEEHGLENHPFLKEIYEVRHKWVKAYFSDTFCATLTSTHKSESAKHFLKQHHVPRDCSMELFALQYEKLRSEKQPDYGFQEQRTTMDEIVLRTNLPIEKHASEVYTRPVYEHFVQTIRESEPYVVEAVIPNLRYIARRPSSETREKWSRVEYEVNVREDGEAFMCVCKQFEHTGMLCCHAVKVMIHLGVREIPRLHVMPRWTAKPLQCQVHCRGEPRTDTCQQCRHSAMHDQFLDLARLACEDDRCYEIVMRGIGKLNRELAAAEAVPRRRSNKPASRKPRWKR</sequence>
<accession>A0A452XSZ6</accession>
<dbReference type="PROSITE" id="PS50966">
    <property type="entry name" value="ZF_SWIM"/>
    <property type="match status" value="1"/>
</dbReference>
<dbReference type="Proteomes" id="UP000015105">
    <property type="component" value="Chromosome 1D"/>
</dbReference>
<dbReference type="RefSeq" id="XP_020170176.1">
    <property type="nucleotide sequence ID" value="XM_020314587.3"/>
</dbReference>
<keyword evidence="4 6" id="KW-0862">Zinc</keyword>
<feature type="region of interest" description="Disordered" evidence="7">
    <location>
        <begin position="1"/>
        <end position="32"/>
    </location>
</feature>
<feature type="domain" description="SWIM-type" evidence="8">
    <location>
        <begin position="535"/>
        <end position="571"/>
    </location>
</feature>
<keyword evidence="3 5" id="KW-0863">Zinc-finger</keyword>
<evidence type="ECO:0000256" key="4">
    <source>
        <dbReference type="ARBA" id="ARBA00022833"/>
    </source>
</evidence>
<evidence type="ECO:0000256" key="2">
    <source>
        <dbReference type="ARBA" id="ARBA00022723"/>
    </source>
</evidence>
<reference evidence="9" key="5">
    <citation type="journal article" date="2021" name="G3 (Bethesda)">
        <title>Aegilops tauschii genome assembly Aet v5.0 features greater sequence contiguity and improved annotation.</title>
        <authorList>
            <person name="Wang L."/>
            <person name="Zhu T."/>
            <person name="Rodriguez J.C."/>
            <person name="Deal K.R."/>
            <person name="Dubcovsky J."/>
            <person name="McGuire P.E."/>
            <person name="Lux T."/>
            <person name="Spannagl M."/>
            <person name="Mayer K.F.X."/>
            <person name="Baldrich P."/>
            <person name="Meyers B.C."/>
            <person name="Huo N."/>
            <person name="Gu Y.Q."/>
            <person name="Zhou H."/>
            <person name="Devos K.M."/>
            <person name="Bennetzen J.L."/>
            <person name="Unver T."/>
            <person name="Budak H."/>
            <person name="Gulick P.J."/>
            <person name="Galiba G."/>
            <person name="Kalapos B."/>
            <person name="Nelson D.R."/>
            <person name="Li P."/>
            <person name="You F.M."/>
            <person name="Luo M.C."/>
            <person name="Dvorak J."/>
        </authorList>
    </citation>
    <scope>NUCLEOTIDE SEQUENCE [LARGE SCALE GENOMIC DNA]</scope>
    <source>
        <strain evidence="9">cv. AL8/78</strain>
    </source>
</reference>
<evidence type="ECO:0000313" key="10">
    <source>
        <dbReference type="Proteomes" id="UP000015105"/>
    </source>
</evidence>
<keyword evidence="10" id="KW-1185">Reference proteome</keyword>
<evidence type="ECO:0000313" key="9">
    <source>
        <dbReference type="EnsemblPlants" id="AET1Gv20146400.4"/>
    </source>
</evidence>
<dbReference type="InterPro" id="IPR031052">
    <property type="entry name" value="FHY3/FAR1"/>
</dbReference>
<evidence type="ECO:0000256" key="7">
    <source>
        <dbReference type="SAM" id="MobiDB-lite"/>
    </source>
</evidence>
<dbReference type="Pfam" id="PF03101">
    <property type="entry name" value="FAR1"/>
    <property type="match status" value="1"/>
</dbReference>
<dbReference type="STRING" id="200361.A0A452XSZ6"/>
<protein>
    <recommendedName>
        <fullName evidence="6">Protein FAR1-RELATED SEQUENCE</fullName>
    </recommendedName>
</protein>
<comment type="subcellular location">
    <subcellularLocation>
        <location evidence="6">Nucleus</location>
    </subcellularLocation>
</comment>
<evidence type="ECO:0000256" key="5">
    <source>
        <dbReference type="PROSITE-ProRule" id="PRU00325"/>
    </source>
</evidence>
<dbReference type="InterPro" id="IPR006564">
    <property type="entry name" value="Znf_PMZ"/>
</dbReference>
<dbReference type="PANTHER" id="PTHR31669:SF307">
    <property type="entry name" value="PROTEIN FAR1-RELATED SEQUENCE"/>
    <property type="match status" value="1"/>
</dbReference>
<proteinExistence type="inferred from homology"/>
<evidence type="ECO:0000256" key="6">
    <source>
        <dbReference type="RuleBase" id="RU367018"/>
    </source>
</evidence>
<dbReference type="Gramene" id="AET1Gv20146400.4">
    <property type="protein sequence ID" value="AET1Gv20146400.4"/>
    <property type="gene ID" value="AET1Gv20146400"/>
</dbReference>
<name>A0A452XSZ6_AEGTS</name>
<reference evidence="10" key="2">
    <citation type="journal article" date="2017" name="Nat. Plants">
        <title>The Aegilops tauschii genome reveals multiple impacts of transposons.</title>
        <authorList>
            <person name="Zhao G."/>
            <person name="Zou C."/>
            <person name="Li K."/>
            <person name="Wang K."/>
            <person name="Li T."/>
            <person name="Gao L."/>
            <person name="Zhang X."/>
            <person name="Wang H."/>
            <person name="Yang Z."/>
            <person name="Liu X."/>
            <person name="Jiang W."/>
            <person name="Mao L."/>
            <person name="Kong X."/>
            <person name="Jiao Y."/>
            <person name="Jia J."/>
        </authorList>
    </citation>
    <scope>NUCLEOTIDE SEQUENCE [LARGE SCALE GENOMIC DNA]</scope>
    <source>
        <strain evidence="10">cv. AL8/78</strain>
    </source>
</reference>
<reference evidence="10" key="1">
    <citation type="journal article" date="2014" name="Science">
        <title>Ancient hybridizations among the ancestral genomes of bread wheat.</title>
        <authorList>
            <consortium name="International Wheat Genome Sequencing Consortium,"/>
            <person name="Marcussen T."/>
            <person name="Sandve S.R."/>
            <person name="Heier L."/>
            <person name="Spannagl M."/>
            <person name="Pfeifer M."/>
            <person name="Jakobsen K.S."/>
            <person name="Wulff B.B."/>
            <person name="Steuernagel B."/>
            <person name="Mayer K.F."/>
            <person name="Olsen O.A."/>
        </authorList>
    </citation>
    <scope>NUCLEOTIDE SEQUENCE [LARGE SCALE GENOMIC DNA]</scope>
    <source>
        <strain evidence="10">cv. AL8/78</strain>
    </source>
</reference>
<dbReference type="KEGG" id="ats:109755696"/>
<dbReference type="InterPro" id="IPR004330">
    <property type="entry name" value="FAR1_DNA_bnd_dom"/>
</dbReference>
<dbReference type="GO" id="GO:0008270">
    <property type="term" value="F:zinc ion binding"/>
    <property type="evidence" value="ECO:0007669"/>
    <property type="project" value="UniProtKB-UniRule"/>
</dbReference>
<evidence type="ECO:0000256" key="3">
    <source>
        <dbReference type="ARBA" id="ARBA00022771"/>
    </source>
</evidence>
<dbReference type="AlphaFoldDB" id="A0A452XSZ6"/>
<dbReference type="GO" id="GO:0006355">
    <property type="term" value="P:regulation of DNA-templated transcription"/>
    <property type="evidence" value="ECO:0007669"/>
    <property type="project" value="UniProtKB-UniRule"/>
</dbReference>
<dbReference type="InterPro" id="IPR018289">
    <property type="entry name" value="MULE_transposase_dom"/>
</dbReference>
<evidence type="ECO:0000256" key="1">
    <source>
        <dbReference type="ARBA" id="ARBA00005889"/>
    </source>
</evidence>
<reference evidence="9" key="4">
    <citation type="submission" date="2019-03" db="UniProtKB">
        <authorList>
            <consortium name="EnsemblPlants"/>
        </authorList>
    </citation>
    <scope>IDENTIFICATION</scope>
</reference>
<dbReference type="OrthoDB" id="607014at2759"/>
<dbReference type="Pfam" id="PF10551">
    <property type="entry name" value="MULE"/>
    <property type="match status" value="1"/>
</dbReference>
<dbReference type="EnsemblPlants" id="AET1Gv20146400.4">
    <property type="protein sequence ID" value="AET1Gv20146400.4"/>
    <property type="gene ID" value="AET1Gv20146400"/>
</dbReference>
<keyword evidence="2 6" id="KW-0479">Metal-binding</keyword>